<evidence type="ECO:0000313" key="3">
    <source>
        <dbReference type="EMBL" id="SFP64357.1"/>
    </source>
</evidence>
<feature type="transmembrane region" description="Helical" evidence="1">
    <location>
        <begin position="80"/>
        <end position="102"/>
    </location>
</feature>
<dbReference type="GO" id="GO:0005886">
    <property type="term" value="C:plasma membrane"/>
    <property type="evidence" value="ECO:0007669"/>
    <property type="project" value="TreeGrafter"/>
</dbReference>
<dbReference type="OrthoDB" id="9790567at2"/>
<dbReference type="PANTHER" id="PTHR42903:SF1">
    <property type="entry name" value="INNER MEMBRANE PROTEIN YCCF"/>
    <property type="match status" value="1"/>
</dbReference>
<reference evidence="3 4" key="1">
    <citation type="submission" date="2016-10" db="EMBL/GenBank/DDBJ databases">
        <authorList>
            <person name="de Groot N.N."/>
        </authorList>
    </citation>
    <scope>NUCLEOTIDE SEQUENCE [LARGE SCALE GENOMIC DNA]</scope>
    <source>
        <strain evidence="3 4">DSM 28286</strain>
    </source>
</reference>
<dbReference type="InterPro" id="IPR031308">
    <property type="entry name" value="UCP028777"/>
</dbReference>
<dbReference type="NCBIfam" id="NF008740">
    <property type="entry name" value="PRK11770.1-2"/>
    <property type="match status" value="1"/>
</dbReference>
<dbReference type="Proteomes" id="UP000199031">
    <property type="component" value="Unassembled WGS sequence"/>
</dbReference>
<keyword evidence="1" id="KW-0812">Transmembrane</keyword>
<evidence type="ECO:0000313" key="4">
    <source>
        <dbReference type="Proteomes" id="UP000199031"/>
    </source>
</evidence>
<feature type="transmembrane region" description="Helical" evidence="1">
    <location>
        <begin position="6"/>
        <end position="35"/>
    </location>
</feature>
<feature type="domain" description="Inner membrane component" evidence="2">
    <location>
        <begin position="69"/>
        <end position="119"/>
    </location>
</feature>
<keyword evidence="1" id="KW-0472">Membrane</keyword>
<organism evidence="3 4">
    <name type="scientific">Parafilimonas terrae</name>
    <dbReference type="NCBI Taxonomy" id="1465490"/>
    <lineage>
        <taxon>Bacteria</taxon>
        <taxon>Pseudomonadati</taxon>
        <taxon>Bacteroidota</taxon>
        <taxon>Chitinophagia</taxon>
        <taxon>Chitinophagales</taxon>
        <taxon>Chitinophagaceae</taxon>
        <taxon>Parafilimonas</taxon>
    </lineage>
</organism>
<sequence>MNLLGNLIWLIFGGFISALGYFVMGFVFCITIIGIPFGIQCFKIGIFTLMPFGKKVVTTSSSGGCLSLLFNILWIVTGGLYTACMHLVFAILLFITVIGIPFGRQHLKLVELTLMPFGKDIVAA</sequence>
<dbReference type="InterPro" id="IPR005185">
    <property type="entry name" value="YccF"/>
</dbReference>
<dbReference type="PIRSF" id="PIRSF028777">
    <property type="entry name" value="UCP028777"/>
    <property type="match status" value="1"/>
</dbReference>
<accession>A0A1I5S139</accession>
<keyword evidence="1" id="KW-1133">Transmembrane helix</keyword>
<proteinExistence type="predicted"/>
<dbReference type="STRING" id="1465490.SAMN05444277_101522"/>
<dbReference type="PANTHER" id="PTHR42903">
    <property type="entry name" value="INNER MEMBRANE PROTEIN YCCF"/>
    <property type="match status" value="1"/>
</dbReference>
<dbReference type="InterPro" id="IPR052937">
    <property type="entry name" value="Inner_membrane_protein"/>
</dbReference>
<evidence type="ECO:0000256" key="1">
    <source>
        <dbReference type="SAM" id="Phobius"/>
    </source>
</evidence>
<dbReference type="Pfam" id="PF03733">
    <property type="entry name" value="YccF"/>
    <property type="match status" value="2"/>
</dbReference>
<evidence type="ECO:0000259" key="2">
    <source>
        <dbReference type="Pfam" id="PF03733"/>
    </source>
</evidence>
<dbReference type="AlphaFoldDB" id="A0A1I5S139"/>
<keyword evidence="4" id="KW-1185">Reference proteome</keyword>
<dbReference type="EMBL" id="FOXQ01000001">
    <property type="protein sequence ID" value="SFP64357.1"/>
    <property type="molecule type" value="Genomic_DNA"/>
</dbReference>
<gene>
    <name evidence="3" type="ORF">SAMN05444277_101522</name>
</gene>
<dbReference type="RefSeq" id="WP_090654189.1">
    <property type="nucleotide sequence ID" value="NZ_FOXQ01000001.1"/>
</dbReference>
<name>A0A1I5S139_9BACT</name>
<feature type="domain" description="Inner membrane component" evidence="2">
    <location>
        <begin position="4"/>
        <end position="54"/>
    </location>
</feature>
<protein>
    <submittedName>
        <fullName evidence="3">Uncharacterized membrane protein YccF, DUF307 family</fullName>
    </submittedName>
</protein>
<feature type="transmembrane region" description="Helical" evidence="1">
    <location>
        <begin position="56"/>
        <end position="74"/>
    </location>
</feature>